<reference evidence="1 2" key="1">
    <citation type="submission" date="2018-12" db="EMBL/GenBank/DDBJ databases">
        <authorList>
            <person name="Yang E."/>
        </authorList>
    </citation>
    <scope>NUCLEOTIDE SEQUENCE [LARGE SCALE GENOMIC DNA]</scope>
    <source>
        <strain evidence="1 2">SOD</strain>
    </source>
</reference>
<dbReference type="Proteomes" id="UP000278085">
    <property type="component" value="Unassembled WGS sequence"/>
</dbReference>
<organism evidence="1 2">
    <name type="scientific">Massilia atriviolacea</name>
    <dbReference type="NCBI Taxonomy" id="2495579"/>
    <lineage>
        <taxon>Bacteria</taxon>
        <taxon>Pseudomonadati</taxon>
        <taxon>Pseudomonadota</taxon>
        <taxon>Betaproteobacteria</taxon>
        <taxon>Burkholderiales</taxon>
        <taxon>Oxalobacteraceae</taxon>
        <taxon>Telluria group</taxon>
        <taxon>Massilia</taxon>
    </lineage>
</organism>
<keyword evidence="2" id="KW-1185">Reference proteome</keyword>
<evidence type="ECO:0000313" key="2">
    <source>
        <dbReference type="Proteomes" id="UP000278085"/>
    </source>
</evidence>
<dbReference type="InterPro" id="IPR009078">
    <property type="entry name" value="Ferritin-like_SF"/>
</dbReference>
<dbReference type="GO" id="GO:0016491">
    <property type="term" value="F:oxidoreductase activity"/>
    <property type="evidence" value="ECO:0007669"/>
    <property type="project" value="InterPro"/>
</dbReference>
<name>A0A430HN31_9BURK</name>
<dbReference type="OrthoDB" id="9838614at2"/>
<evidence type="ECO:0000313" key="1">
    <source>
        <dbReference type="EMBL" id="RSZ58882.1"/>
    </source>
</evidence>
<dbReference type="EMBL" id="RXLQ01000005">
    <property type="protein sequence ID" value="RSZ58882.1"/>
    <property type="molecule type" value="Genomic_DNA"/>
</dbReference>
<sequence length="194" mass="21610">MDHFIGRMVNERLNMVEIAQSIASMPVDTSVEELQLLTKQAHDEANHFRMVRDVIEHITGETLDVEAAIRAEAAKPTAKGAELLKKYEADTDPIALAAYQLVAEGRAEAVWDQMANCIEDDFISRTYAKIARDEGFHANIGGMKLERLIKTEADQAHAENLVKQMRRDLFEISCMNTLAAPAAKALVADAYGWH</sequence>
<protein>
    <submittedName>
        <fullName evidence="1">Ferritin-like domain-containing protein</fullName>
    </submittedName>
</protein>
<dbReference type="RefSeq" id="WP_126074088.1">
    <property type="nucleotide sequence ID" value="NZ_CP051166.1"/>
</dbReference>
<dbReference type="InterPro" id="IPR012348">
    <property type="entry name" value="RNR-like"/>
</dbReference>
<dbReference type="AlphaFoldDB" id="A0A430HN31"/>
<accession>A0A430HN31</accession>
<gene>
    <name evidence="1" type="ORF">EJB06_11095</name>
</gene>
<dbReference type="CDD" id="cd00657">
    <property type="entry name" value="Ferritin_like"/>
    <property type="match status" value="1"/>
</dbReference>
<dbReference type="Gene3D" id="1.10.620.20">
    <property type="entry name" value="Ribonucleotide Reductase, subunit A"/>
    <property type="match status" value="1"/>
</dbReference>
<dbReference type="SUPFAM" id="SSF47240">
    <property type="entry name" value="Ferritin-like"/>
    <property type="match status" value="1"/>
</dbReference>
<comment type="caution">
    <text evidence="1">The sequence shown here is derived from an EMBL/GenBank/DDBJ whole genome shotgun (WGS) entry which is preliminary data.</text>
</comment>
<proteinExistence type="predicted"/>